<evidence type="ECO:0000313" key="2">
    <source>
        <dbReference type="EMBL" id="MCB6937570.1"/>
    </source>
</evidence>
<protein>
    <submittedName>
        <fullName evidence="2">Helix-turn-helix domain-containing protein</fullName>
    </submittedName>
</protein>
<dbReference type="SMART" id="SM00530">
    <property type="entry name" value="HTH_XRE"/>
    <property type="match status" value="1"/>
</dbReference>
<organism evidence="2 3">
    <name type="scientific">Agathobacter rectalis</name>
    <dbReference type="NCBI Taxonomy" id="39491"/>
    <lineage>
        <taxon>Bacteria</taxon>
        <taxon>Bacillati</taxon>
        <taxon>Bacillota</taxon>
        <taxon>Clostridia</taxon>
        <taxon>Lachnospirales</taxon>
        <taxon>Lachnospiraceae</taxon>
        <taxon>Agathobacter</taxon>
    </lineage>
</organism>
<dbReference type="InterPro" id="IPR015927">
    <property type="entry name" value="Peptidase_S24_S26A/B/C"/>
</dbReference>
<dbReference type="EMBL" id="JAJCJK010000004">
    <property type="protein sequence ID" value="MCB6937570.1"/>
    <property type="molecule type" value="Genomic_DNA"/>
</dbReference>
<dbReference type="InterPro" id="IPR050077">
    <property type="entry name" value="LexA_repressor"/>
</dbReference>
<feature type="domain" description="HTH cro/C1-type" evidence="1">
    <location>
        <begin position="7"/>
        <end position="68"/>
    </location>
</feature>
<proteinExistence type="predicted"/>
<evidence type="ECO:0000259" key="1">
    <source>
        <dbReference type="PROSITE" id="PS50943"/>
    </source>
</evidence>
<dbReference type="RefSeq" id="WP_215679705.1">
    <property type="nucleotide sequence ID" value="NZ_JAJCJK010000004.1"/>
</dbReference>
<dbReference type="Gene3D" id="1.10.260.40">
    <property type="entry name" value="lambda repressor-like DNA-binding domains"/>
    <property type="match status" value="1"/>
</dbReference>
<dbReference type="Pfam" id="PF00717">
    <property type="entry name" value="Peptidase_S24"/>
    <property type="match status" value="1"/>
</dbReference>
<dbReference type="PANTHER" id="PTHR33516">
    <property type="entry name" value="LEXA REPRESSOR"/>
    <property type="match status" value="1"/>
</dbReference>
<dbReference type="SUPFAM" id="SSF51306">
    <property type="entry name" value="LexA/Signal peptidase"/>
    <property type="match status" value="1"/>
</dbReference>
<dbReference type="CDD" id="cd06529">
    <property type="entry name" value="S24_LexA-like"/>
    <property type="match status" value="1"/>
</dbReference>
<dbReference type="InterPro" id="IPR039418">
    <property type="entry name" value="LexA-like"/>
</dbReference>
<dbReference type="GO" id="GO:0003677">
    <property type="term" value="F:DNA binding"/>
    <property type="evidence" value="ECO:0007669"/>
    <property type="project" value="InterPro"/>
</dbReference>
<dbReference type="SUPFAM" id="SSF47413">
    <property type="entry name" value="lambda repressor-like DNA-binding domains"/>
    <property type="match status" value="1"/>
</dbReference>
<reference evidence="2" key="1">
    <citation type="submission" date="2021-10" db="EMBL/GenBank/DDBJ databases">
        <title>Collection of gut derived symbiotic bacterial strains cultured from healthy donors.</title>
        <authorList>
            <person name="Lin H."/>
            <person name="Littmann E."/>
            <person name="Kohout C."/>
            <person name="Pamer E.G."/>
        </authorList>
    </citation>
    <scope>NUCLEOTIDE SEQUENCE</scope>
    <source>
        <strain evidence="2">DFI.9.42</strain>
    </source>
</reference>
<sequence>MTLGQIIRAYREENSMSMDRFAKASGLSKGYISQLENNLNPKTGEPPVPSMATIKKAANGMFMSFDELFNQLDDNMKVSVSPEKVRMAKKAIRIPVLGNVAAGIPIEAIEDVIDYEEISEELAHTGDFFALKIKGDSMEPRICNGDVVIVRKQNYAESGDLVIVLVNGDSATCKKLAKFPSGIRLIPFNQTYEPMFYSNEEIENKPVRIIGRVVENRQKY</sequence>
<dbReference type="CDD" id="cd00093">
    <property type="entry name" value="HTH_XRE"/>
    <property type="match status" value="1"/>
</dbReference>
<evidence type="ECO:0000313" key="3">
    <source>
        <dbReference type="Proteomes" id="UP001197684"/>
    </source>
</evidence>
<dbReference type="InterPro" id="IPR001387">
    <property type="entry name" value="Cro/C1-type_HTH"/>
</dbReference>
<dbReference type="Pfam" id="PF01381">
    <property type="entry name" value="HTH_3"/>
    <property type="match status" value="1"/>
</dbReference>
<dbReference type="AlphaFoldDB" id="A0AAW4U726"/>
<dbReference type="InterPro" id="IPR010982">
    <property type="entry name" value="Lambda_DNA-bd_dom_sf"/>
</dbReference>
<comment type="caution">
    <text evidence="2">The sequence shown here is derived from an EMBL/GenBank/DDBJ whole genome shotgun (WGS) entry which is preliminary data.</text>
</comment>
<dbReference type="PROSITE" id="PS50943">
    <property type="entry name" value="HTH_CROC1"/>
    <property type="match status" value="1"/>
</dbReference>
<dbReference type="PANTHER" id="PTHR33516:SF2">
    <property type="entry name" value="LEXA REPRESSOR-RELATED"/>
    <property type="match status" value="1"/>
</dbReference>
<accession>A0AAW4U726</accession>
<gene>
    <name evidence="2" type="ORF">LIZ56_03970</name>
</gene>
<dbReference type="InterPro" id="IPR036286">
    <property type="entry name" value="LexA/Signal_pep-like_sf"/>
</dbReference>
<dbReference type="Gene3D" id="2.10.109.10">
    <property type="entry name" value="Umud Fragment, subunit A"/>
    <property type="match status" value="1"/>
</dbReference>
<name>A0AAW4U726_9FIRM</name>
<dbReference type="Proteomes" id="UP001197684">
    <property type="component" value="Unassembled WGS sequence"/>
</dbReference>